<evidence type="ECO:0000256" key="4">
    <source>
        <dbReference type="ARBA" id="ARBA00022691"/>
    </source>
</evidence>
<evidence type="ECO:0000256" key="7">
    <source>
        <dbReference type="PROSITE-ProRule" id="PRU10015"/>
    </source>
</evidence>
<dbReference type="InterPro" id="IPR029063">
    <property type="entry name" value="SAM-dependent_MTases_sf"/>
</dbReference>
<dbReference type="CDD" id="cd02440">
    <property type="entry name" value="AdoMet_MTases"/>
    <property type="match status" value="1"/>
</dbReference>
<dbReference type="InterPro" id="IPR010280">
    <property type="entry name" value="U5_MeTrfase_fam"/>
</dbReference>
<dbReference type="GO" id="GO:0051539">
    <property type="term" value="F:4 iron, 4 sulfur cluster binding"/>
    <property type="evidence" value="ECO:0007669"/>
    <property type="project" value="UniProtKB-KW"/>
</dbReference>
<evidence type="ECO:0000256" key="5">
    <source>
        <dbReference type="ARBA" id="ARBA00023014"/>
    </source>
</evidence>
<dbReference type="PANTHER" id="PTHR11061:SF30">
    <property type="entry name" value="TRNA (URACIL(54)-C(5))-METHYLTRANSFERASE"/>
    <property type="match status" value="1"/>
</dbReference>
<comment type="similarity">
    <text evidence="6">Belongs to the class I-like SAM-binding methyltransferase superfamily. RNA M5U methyltransferase family.</text>
</comment>
<dbReference type="Proteomes" id="UP000242084">
    <property type="component" value="Chromosome 1"/>
</dbReference>
<feature type="binding site" evidence="6">
    <location>
        <position position="337"/>
    </location>
    <ligand>
        <name>S-adenosyl-L-methionine</name>
        <dbReference type="ChEBI" id="CHEBI:59789"/>
    </ligand>
</feature>
<dbReference type="EMBL" id="LT906462">
    <property type="protein sequence ID" value="SNV62059.1"/>
    <property type="molecule type" value="Genomic_DNA"/>
</dbReference>
<dbReference type="RefSeq" id="WP_095087054.1">
    <property type="nucleotide sequence ID" value="NZ_BMDM01000006.1"/>
</dbReference>
<keyword evidence="1" id="KW-0408">Iron</keyword>
<gene>
    <name evidence="9" type="ORF">SAMEA4384403_00797</name>
</gene>
<dbReference type="Pfam" id="PF05958">
    <property type="entry name" value="tRNA_U5-meth_tr"/>
    <property type="match status" value="1"/>
</dbReference>
<evidence type="ECO:0000256" key="6">
    <source>
        <dbReference type="PROSITE-ProRule" id="PRU01024"/>
    </source>
</evidence>
<dbReference type="SUPFAM" id="SSF50249">
    <property type="entry name" value="Nucleic acid-binding proteins"/>
    <property type="match status" value="1"/>
</dbReference>
<evidence type="ECO:0000256" key="2">
    <source>
        <dbReference type="ARBA" id="ARBA00022603"/>
    </source>
</evidence>
<keyword evidence="1" id="KW-0479">Metal-binding</keyword>
<keyword evidence="5" id="KW-0411">Iron-sulfur</keyword>
<dbReference type="GO" id="GO:0070041">
    <property type="term" value="F:rRNA (uridine-C5-)-methyltransferase activity"/>
    <property type="evidence" value="ECO:0007669"/>
    <property type="project" value="TreeGrafter"/>
</dbReference>
<dbReference type="FunFam" id="2.40.50.1070:FF:000003">
    <property type="entry name" value="23S rRNA (Uracil-5-)-methyltransferase RumA"/>
    <property type="match status" value="1"/>
</dbReference>
<evidence type="ECO:0000256" key="3">
    <source>
        <dbReference type="ARBA" id="ARBA00022679"/>
    </source>
</evidence>
<dbReference type="SUPFAM" id="SSF53335">
    <property type="entry name" value="S-adenosyl-L-methionine-dependent methyltransferases"/>
    <property type="match status" value="1"/>
</dbReference>
<dbReference type="PROSITE" id="PS01231">
    <property type="entry name" value="TRMA_2"/>
    <property type="match status" value="1"/>
</dbReference>
<dbReference type="PROSITE" id="PS01230">
    <property type="entry name" value="TRMA_1"/>
    <property type="match status" value="1"/>
</dbReference>
<dbReference type="OrthoDB" id="9804590at2"/>
<dbReference type="Gene3D" id="2.40.50.1070">
    <property type="match status" value="1"/>
</dbReference>
<dbReference type="PROSITE" id="PS51687">
    <property type="entry name" value="SAM_MT_RNA_M5U"/>
    <property type="match status" value="1"/>
</dbReference>
<dbReference type="Pfam" id="PF01938">
    <property type="entry name" value="TRAM"/>
    <property type="match status" value="1"/>
</dbReference>
<evidence type="ECO:0000256" key="1">
    <source>
        <dbReference type="ARBA" id="ARBA00022485"/>
    </source>
</evidence>
<dbReference type="InterPro" id="IPR012340">
    <property type="entry name" value="NA-bd_OB-fold"/>
</dbReference>
<evidence type="ECO:0000313" key="9">
    <source>
        <dbReference type="EMBL" id="SNV62059.1"/>
    </source>
</evidence>
<feature type="binding site" evidence="6">
    <location>
        <position position="316"/>
    </location>
    <ligand>
        <name>S-adenosyl-L-methionine</name>
        <dbReference type="ChEBI" id="CHEBI:59789"/>
    </ligand>
</feature>
<evidence type="ECO:0000313" key="10">
    <source>
        <dbReference type="Proteomes" id="UP000242084"/>
    </source>
</evidence>
<dbReference type="KEGG" id="sste:SAMEA4384403_0797"/>
<keyword evidence="1" id="KW-0004">4Fe-4S</keyword>
<dbReference type="InterPro" id="IPR002792">
    <property type="entry name" value="TRAM_dom"/>
</dbReference>
<dbReference type="AlphaFoldDB" id="A0A239YSJ7"/>
<dbReference type="InterPro" id="IPR030390">
    <property type="entry name" value="MeTrfase_TrmA_AS"/>
</dbReference>
<dbReference type="FunFam" id="3.40.50.150:FF:000009">
    <property type="entry name" value="23S rRNA (Uracil(1939)-C(5))-methyltransferase RlmD"/>
    <property type="match status" value="1"/>
</dbReference>
<dbReference type="FunFam" id="2.40.50.140:FF:000097">
    <property type="entry name" value="23S rRNA (uracil(1939)-C(5))-methyltransferase RlmD"/>
    <property type="match status" value="1"/>
</dbReference>
<keyword evidence="2 6" id="KW-0489">Methyltransferase</keyword>
<feature type="active site" evidence="7">
    <location>
        <position position="412"/>
    </location>
</feature>
<keyword evidence="10" id="KW-1185">Reference proteome</keyword>
<feature type="binding site" evidence="6">
    <location>
        <position position="385"/>
    </location>
    <ligand>
        <name>S-adenosyl-L-methionine</name>
        <dbReference type="ChEBI" id="CHEBI:59789"/>
    </ligand>
</feature>
<dbReference type="Gene3D" id="2.40.50.140">
    <property type="entry name" value="Nucleic acid-binding proteins"/>
    <property type="match status" value="1"/>
</dbReference>
<reference evidence="9 10" key="1">
    <citation type="submission" date="2017-06" db="EMBL/GenBank/DDBJ databases">
        <authorList>
            <consortium name="Pathogen Informatics"/>
        </authorList>
    </citation>
    <scope>NUCLEOTIDE SEQUENCE [LARGE SCALE GENOMIC DNA]</scope>
    <source>
        <strain evidence="9 10">NCTC13839</strain>
    </source>
</reference>
<organism evidence="9 10">
    <name type="scientific">Mammaliicoccus stepanovicii</name>
    <dbReference type="NCBI Taxonomy" id="643214"/>
    <lineage>
        <taxon>Bacteria</taxon>
        <taxon>Bacillati</taxon>
        <taxon>Bacillota</taxon>
        <taxon>Bacilli</taxon>
        <taxon>Bacillales</taxon>
        <taxon>Staphylococcaceae</taxon>
        <taxon>Mammaliicoccus</taxon>
    </lineage>
</organism>
<keyword evidence="3 6" id="KW-0808">Transferase</keyword>
<sequence length="455" mass="52811">MTNVVNKNETYTGQVIDFTHEGHGVVKFDRFPIFVPNAIKDETIEFKVIKVKKQFAIGKLLTIKEKSQDRIEAPCEYYKECGGCQLQHLSYTAQLEMKKEQVVNLFQRKSHFEDTVINNTIGMENPWHYRNKSQIPVQKNRQGEIELGFYRQRSHTLVDINHCMIQDKKHDQIMNKLRTMLEQLNMNIYNEQKHKGELRHIILRSGYYTEDTMIIFVTNTKQLSHKNKIIDYITNEFENVVSIKHNINQEKSNVIMGKTSYTIYGKDTIEDQLAEYQFKISDTSFYQINPQQTEKLYNKALEYAQLDGEQTVIDAYCGIGTIGTYMSQKAKHVYGVEIVEEAIKNAEENAKINHVENATWEAGKAEDIILKWKKEGIKPEVVMVDPPRKGCDQTFIETLIELSPKRIVYISCNPATQVRDVEILKEAGYNLKEITPVDMFPHTTHVETVALIEKN</sequence>
<feature type="domain" description="TRAM" evidence="8">
    <location>
        <begin position="14"/>
        <end position="61"/>
    </location>
</feature>
<dbReference type="Gene3D" id="3.40.50.150">
    <property type="entry name" value="Vaccinia Virus protein VP39"/>
    <property type="match status" value="1"/>
</dbReference>
<feature type="active site" description="Nucleophile" evidence="6">
    <location>
        <position position="412"/>
    </location>
</feature>
<feature type="binding site" evidence="6">
    <location>
        <position position="287"/>
    </location>
    <ligand>
        <name>S-adenosyl-L-methionine</name>
        <dbReference type="ChEBI" id="CHEBI:59789"/>
    </ligand>
</feature>
<accession>A0A239YSJ7</accession>
<dbReference type="InterPro" id="IPR030391">
    <property type="entry name" value="MeTrfase_TrmA_CS"/>
</dbReference>
<name>A0A239YSJ7_9STAP</name>
<dbReference type="NCBIfam" id="TIGR00479">
    <property type="entry name" value="rumA"/>
    <property type="match status" value="1"/>
</dbReference>
<protein>
    <submittedName>
        <fullName evidence="9">RNA methyltransferase, TrmA family</fullName>
        <ecNumber evidence="9">2.1.1.-</ecNumber>
    </submittedName>
</protein>
<keyword evidence="4 6" id="KW-0949">S-adenosyl-L-methionine</keyword>
<dbReference type="EC" id="2.1.1.-" evidence="9"/>
<dbReference type="PANTHER" id="PTHR11061">
    <property type="entry name" value="RNA M5U METHYLTRANSFERASE"/>
    <property type="match status" value="1"/>
</dbReference>
<evidence type="ECO:0000259" key="8">
    <source>
        <dbReference type="Pfam" id="PF01938"/>
    </source>
</evidence>
<dbReference type="GO" id="GO:0070475">
    <property type="term" value="P:rRNA base methylation"/>
    <property type="evidence" value="ECO:0007669"/>
    <property type="project" value="TreeGrafter"/>
</dbReference>
<proteinExistence type="inferred from homology"/>